<reference evidence="1 2" key="1">
    <citation type="journal article" date="2012" name="J. Bacteriol.">
        <title>Complete Genome Sequence of Burkholderia phenoliruptrix BR3459a (CLA1), a Heat-Tolerant, Nitrogen-Fixing Symbiont of Mimosa flocculosa.</title>
        <authorList>
            <person name="de Oliveira Cunha C."/>
            <person name="Goda Zuleta L.F."/>
            <person name="Paula de Almeida L.G."/>
            <person name="Prioli Ciapina L."/>
            <person name="Lustrino Borges W."/>
            <person name="Pitard R.M."/>
            <person name="Baldani J.I."/>
            <person name="Straliotto R."/>
            <person name="de Faria S.M."/>
            <person name="Hungria M."/>
            <person name="Sousa Cavada B."/>
            <person name="Mercante F.M."/>
            <person name="Ribeiro de Vasconcelos A.T."/>
        </authorList>
    </citation>
    <scope>NUCLEOTIDE SEQUENCE [LARGE SCALE GENOMIC DNA]</scope>
    <source>
        <strain evidence="1 2">BR3459a</strain>
        <plasmid evidence="1 2">pSYMBR3459</plasmid>
    </source>
</reference>
<keyword evidence="1" id="KW-0614">Plasmid</keyword>
<geneLocation type="plasmid" evidence="1 2">
    <name>pSYMBR3459</name>
</geneLocation>
<dbReference type="HOGENOM" id="CLU_2714640_0_0_4"/>
<dbReference type="PATRIC" id="fig|1229205.11.peg.6643"/>
<evidence type="ECO:0000313" key="1">
    <source>
        <dbReference type="EMBL" id="AFT89978.1"/>
    </source>
</evidence>
<accession>K0E0J7</accession>
<sequence>MIRNTYHLLTWKADFGDNHDHHGGRLTVLMHEAARRGTVHDRHRAVRVCANEGYRPSQQAICSATRDSYPGT</sequence>
<dbReference type="AlphaFoldDB" id="K0E0J7"/>
<evidence type="ECO:0000313" key="2">
    <source>
        <dbReference type="Proteomes" id="UP000010105"/>
    </source>
</evidence>
<gene>
    <name evidence="1" type="ORF">BUPH_08441</name>
</gene>
<protein>
    <submittedName>
        <fullName evidence="1">Uncharacterized protein</fullName>
    </submittedName>
</protein>
<proteinExistence type="predicted"/>
<dbReference type="EMBL" id="CP003865">
    <property type="protein sequence ID" value="AFT89978.1"/>
    <property type="molecule type" value="Genomic_DNA"/>
</dbReference>
<dbReference type="Proteomes" id="UP000010105">
    <property type="component" value="Plasmid pSYMBR3459"/>
</dbReference>
<dbReference type="KEGG" id="bpx:BUPH_08441"/>
<organism evidence="1 2">
    <name type="scientific">Paraburkholderia phenoliruptrix BR3459a</name>
    <dbReference type="NCBI Taxonomy" id="1229205"/>
    <lineage>
        <taxon>Bacteria</taxon>
        <taxon>Pseudomonadati</taxon>
        <taxon>Pseudomonadota</taxon>
        <taxon>Betaproteobacteria</taxon>
        <taxon>Burkholderiales</taxon>
        <taxon>Burkholderiaceae</taxon>
        <taxon>Paraburkholderia</taxon>
    </lineage>
</organism>
<name>K0E0J7_9BURK</name>